<dbReference type="GO" id="GO:0016407">
    <property type="term" value="F:acetyltransferase activity"/>
    <property type="evidence" value="ECO:0007669"/>
    <property type="project" value="TreeGrafter"/>
</dbReference>
<comment type="cofactor">
    <cofactor evidence="1 6">
        <name>(R)-lipoate</name>
        <dbReference type="ChEBI" id="CHEBI:83088"/>
    </cofactor>
</comment>
<dbReference type="PROSITE" id="PS50968">
    <property type="entry name" value="BIOTINYL_LIPOYL"/>
    <property type="match status" value="1"/>
</dbReference>
<dbReference type="OrthoDB" id="9805770at2"/>
<reference evidence="9 10" key="1">
    <citation type="submission" date="2017-04" db="EMBL/GenBank/DDBJ databases">
        <authorList>
            <person name="Afonso C.L."/>
            <person name="Miller P.J."/>
            <person name="Scott M.A."/>
            <person name="Spackman E."/>
            <person name="Goraichik I."/>
            <person name="Dimitrov K.M."/>
            <person name="Suarez D.L."/>
            <person name="Swayne D.E."/>
        </authorList>
    </citation>
    <scope>NUCLEOTIDE SEQUENCE [LARGE SCALE GENOMIC DNA]</scope>
    <source>
        <strain evidence="9 10">DSM 5090</strain>
    </source>
</reference>
<evidence type="ECO:0000259" key="7">
    <source>
        <dbReference type="PROSITE" id="PS50968"/>
    </source>
</evidence>
<dbReference type="InterPro" id="IPR036625">
    <property type="entry name" value="E3-bd_dom_sf"/>
</dbReference>
<dbReference type="RefSeq" id="WP_084578117.1">
    <property type="nucleotide sequence ID" value="NZ_CP155572.1"/>
</dbReference>
<evidence type="ECO:0000256" key="5">
    <source>
        <dbReference type="ARBA" id="ARBA00023315"/>
    </source>
</evidence>
<dbReference type="InterPro" id="IPR003016">
    <property type="entry name" value="2-oxoA_DH_lipoyl-BS"/>
</dbReference>
<gene>
    <name evidence="9" type="ORF">SAMN04488500_12824</name>
</gene>
<dbReference type="SUPFAM" id="SSF47005">
    <property type="entry name" value="Peripheral subunit-binding domain of 2-oxo acid dehydrogenase complex"/>
    <property type="match status" value="1"/>
</dbReference>
<evidence type="ECO:0000256" key="2">
    <source>
        <dbReference type="ARBA" id="ARBA00007317"/>
    </source>
</evidence>
<dbReference type="PROSITE" id="PS51826">
    <property type="entry name" value="PSBD"/>
    <property type="match status" value="1"/>
</dbReference>
<organism evidence="9 10">
    <name type="scientific">Sporomusa malonica</name>
    <dbReference type="NCBI Taxonomy" id="112901"/>
    <lineage>
        <taxon>Bacteria</taxon>
        <taxon>Bacillati</taxon>
        <taxon>Bacillota</taxon>
        <taxon>Negativicutes</taxon>
        <taxon>Selenomonadales</taxon>
        <taxon>Sporomusaceae</taxon>
        <taxon>Sporomusa</taxon>
    </lineage>
</organism>
<dbReference type="Gene3D" id="2.40.50.100">
    <property type="match status" value="1"/>
</dbReference>
<dbReference type="Gene3D" id="3.30.559.10">
    <property type="entry name" value="Chloramphenicol acetyltransferase-like domain"/>
    <property type="match status" value="1"/>
</dbReference>
<dbReference type="FunFam" id="3.30.559.10:FF:000007">
    <property type="entry name" value="Dihydrolipoamide acetyltransferase component of pyruvate dehydrogenase complex"/>
    <property type="match status" value="1"/>
</dbReference>
<dbReference type="InterPro" id="IPR001078">
    <property type="entry name" value="2-oxoacid_DH_actylTfrase"/>
</dbReference>
<name>A0A1W2ERG3_9FIRM</name>
<dbReference type="CDD" id="cd06849">
    <property type="entry name" value="lipoyl_domain"/>
    <property type="match status" value="1"/>
</dbReference>
<dbReference type="Pfam" id="PF00364">
    <property type="entry name" value="Biotin_lipoyl"/>
    <property type="match status" value="1"/>
</dbReference>
<dbReference type="EMBL" id="FWXI01000028">
    <property type="protein sequence ID" value="SMD12132.1"/>
    <property type="molecule type" value="Genomic_DNA"/>
</dbReference>
<evidence type="ECO:0000256" key="3">
    <source>
        <dbReference type="ARBA" id="ARBA00022679"/>
    </source>
</evidence>
<dbReference type="Pfam" id="PF02817">
    <property type="entry name" value="E3_binding"/>
    <property type="match status" value="1"/>
</dbReference>
<dbReference type="SUPFAM" id="SSF51230">
    <property type="entry name" value="Single hybrid motif"/>
    <property type="match status" value="1"/>
</dbReference>
<proteinExistence type="inferred from homology"/>
<keyword evidence="4 6" id="KW-0450">Lipoyl</keyword>
<keyword evidence="3 6" id="KW-0808">Transferase</keyword>
<dbReference type="GO" id="GO:0005737">
    <property type="term" value="C:cytoplasm"/>
    <property type="evidence" value="ECO:0007669"/>
    <property type="project" value="TreeGrafter"/>
</dbReference>
<dbReference type="GO" id="GO:0031405">
    <property type="term" value="F:lipoic acid binding"/>
    <property type="evidence" value="ECO:0007669"/>
    <property type="project" value="TreeGrafter"/>
</dbReference>
<dbReference type="EC" id="2.3.1.-" evidence="6"/>
<evidence type="ECO:0000256" key="1">
    <source>
        <dbReference type="ARBA" id="ARBA00001938"/>
    </source>
</evidence>
<dbReference type="InterPro" id="IPR004167">
    <property type="entry name" value="PSBD"/>
</dbReference>
<dbReference type="Gene3D" id="4.10.320.10">
    <property type="entry name" value="E3-binding domain"/>
    <property type="match status" value="1"/>
</dbReference>
<dbReference type="InterPro" id="IPR011053">
    <property type="entry name" value="Single_hybrid_motif"/>
</dbReference>
<dbReference type="PROSITE" id="PS00189">
    <property type="entry name" value="LIPOYL"/>
    <property type="match status" value="1"/>
</dbReference>
<dbReference type="Proteomes" id="UP000192738">
    <property type="component" value="Unassembled WGS sequence"/>
</dbReference>
<accession>A0A1W2ERG3</accession>
<feature type="domain" description="Lipoyl-binding" evidence="7">
    <location>
        <begin position="2"/>
        <end position="77"/>
    </location>
</feature>
<evidence type="ECO:0000313" key="10">
    <source>
        <dbReference type="Proteomes" id="UP000192738"/>
    </source>
</evidence>
<dbReference type="InterPro" id="IPR000089">
    <property type="entry name" value="Biotin_lipoyl"/>
</dbReference>
<keyword evidence="10" id="KW-1185">Reference proteome</keyword>
<feature type="domain" description="Peripheral subunit-binding (PSBD)" evidence="8">
    <location>
        <begin position="122"/>
        <end position="159"/>
    </location>
</feature>
<dbReference type="PANTHER" id="PTHR43178">
    <property type="entry name" value="DIHYDROLIPOAMIDE ACETYLTRANSFERASE COMPONENT OF PYRUVATE DEHYDROGENASE COMPLEX"/>
    <property type="match status" value="1"/>
</dbReference>
<evidence type="ECO:0000256" key="6">
    <source>
        <dbReference type="RuleBase" id="RU003423"/>
    </source>
</evidence>
<sequence>MATEVNMPKLGLSMKEGTVGKWLINEGDTVKKGDALLEVMTDKIANKIDAPADGVLLKIVANKKAKLPVGGLLGVIGTAGEDISELLKAAASSSAKPAPAAKGAQAKVANKTAVAVPGARVKISPAARALAEANGIDYTVIAGTGPEGRIVREDVEQAIADLSAAADDRAVSEVIPYEGMRQAIGENMANSWAVAPKVTHHVGVDLSALQVLRATINADVKDTEKISVTDILVKAVAKALQAHPKINSTLSGDEIRVLQDINIGVAIAIPDGLVVPVVKNANQKSLADVSKEIKDFAKRARKNKLDTEEMTGGTFTITNLGGYGSVDYFTPIINQPESAILGIGRTVKQPAVAGDQIVIKPIMGLSLAFDHRVIDGAPAAEFLALLIKLIEQPHKIFI</sequence>
<dbReference type="STRING" id="112901.SAMN04488500_12824"/>
<keyword evidence="9" id="KW-0670">Pyruvate</keyword>
<dbReference type="PANTHER" id="PTHR43178:SF5">
    <property type="entry name" value="LIPOAMIDE ACYLTRANSFERASE COMPONENT OF BRANCHED-CHAIN ALPHA-KETO ACID DEHYDROGENASE COMPLEX, MITOCHONDRIAL"/>
    <property type="match status" value="1"/>
</dbReference>
<dbReference type="AlphaFoldDB" id="A0A1W2ERG3"/>
<protein>
    <recommendedName>
        <fullName evidence="6">Dihydrolipoamide acetyltransferase component of pyruvate dehydrogenase complex</fullName>
        <ecNumber evidence="6">2.3.1.-</ecNumber>
    </recommendedName>
</protein>
<comment type="similarity">
    <text evidence="2 6">Belongs to the 2-oxoacid dehydrogenase family.</text>
</comment>
<evidence type="ECO:0000313" key="9">
    <source>
        <dbReference type="EMBL" id="SMD12132.1"/>
    </source>
</evidence>
<dbReference type="InterPro" id="IPR050743">
    <property type="entry name" value="2-oxoacid_DH_E2_comp"/>
</dbReference>
<keyword evidence="5 6" id="KW-0012">Acyltransferase</keyword>
<evidence type="ECO:0000259" key="8">
    <source>
        <dbReference type="PROSITE" id="PS51826"/>
    </source>
</evidence>
<dbReference type="SUPFAM" id="SSF52777">
    <property type="entry name" value="CoA-dependent acyltransferases"/>
    <property type="match status" value="1"/>
</dbReference>
<dbReference type="InterPro" id="IPR023213">
    <property type="entry name" value="CAT-like_dom_sf"/>
</dbReference>
<dbReference type="Pfam" id="PF00198">
    <property type="entry name" value="2-oxoacid_dh"/>
    <property type="match status" value="1"/>
</dbReference>
<evidence type="ECO:0000256" key="4">
    <source>
        <dbReference type="ARBA" id="ARBA00022823"/>
    </source>
</evidence>